<dbReference type="InterPro" id="IPR050523">
    <property type="entry name" value="AKR_Detox_Biosynth"/>
</dbReference>
<organism evidence="3 4">
    <name type="scientific">Rhodopirellula halodulae</name>
    <dbReference type="NCBI Taxonomy" id="2894198"/>
    <lineage>
        <taxon>Bacteria</taxon>
        <taxon>Pseudomonadati</taxon>
        <taxon>Planctomycetota</taxon>
        <taxon>Planctomycetia</taxon>
        <taxon>Pirellulales</taxon>
        <taxon>Pirellulaceae</taxon>
        <taxon>Rhodopirellula</taxon>
    </lineage>
</organism>
<gene>
    <name evidence="3" type="ORF">LOC71_04700</name>
</gene>
<keyword evidence="4" id="KW-1185">Reference proteome</keyword>
<evidence type="ECO:0000259" key="2">
    <source>
        <dbReference type="Pfam" id="PF00248"/>
    </source>
</evidence>
<dbReference type="InterPro" id="IPR020471">
    <property type="entry name" value="AKR"/>
</dbReference>
<dbReference type="EMBL" id="JAJKFW010000006">
    <property type="protein sequence ID" value="MCC9641562.1"/>
    <property type="molecule type" value="Genomic_DNA"/>
</dbReference>
<dbReference type="Gene3D" id="3.20.20.100">
    <property type="entry name" value="NADP-dependent oxidoreductase domain"/>
    <property type="match status" value="1"/>
</dbReference>
<evidence type="ECO:0000313" key="4">
    <source>
        <dbReference type="Proteomes" id="UP001430306"/>
    </source>
</evidence>
<dbReference type="RefSeq" id="WP_230271771.1">
    <property type="nucleotide sequence ID" value="NZ_JAJKFW010000006.1"/>
</dbReference>
<dbReference type="PRINTS" id="PR00069">
    <property type="entry name" value="ALDKETRDTASE"/>
</dbReference>
<keyword evidence="1" id="KW-0560">Oxidoreductase</keyword>
<dbReference type="Proteomes" id="UP001430306">
    <property type="component" value="Unassembled WGS sequence"/>
</dbReference>
<sequence length="413" mass="46273">MRVLVGKAGWRRESWGGRGGTDAVFRVWGWRRKAITKSHVVGFQCGLGYNLRRRRPNSVTQFSRDQSVVQQRRLGSSGIVVSDICMGTMTFGSSCDEALSHAICDHAFDAGINFFDAAEIYPVPPKEETYGVTEEIFGRWLKTKPRECVTVATKVTGPGHGWFKPPVRYGRTTLDRHQIIRACEDSLRRLGVETIDLYQIHWPDHGMPYEEVLESLTHLRRTGKVRVIGCSNETSWGLMKSLWAADIHGVDRYQTVQNNFSLINRRCENELAQVCRRENVSLLPYSPLGGGVLTGKYENGPPPGGRFSEYLQTGNDRQKAMAQRFVNDHTVETAVRIEEIAKSIGTTGTALSVAWSKQHDFVASTIVGVTTVEQLKEILVADDMTLDDETLSRIDAVEVDIPNAMTEDGLRRL</sequence>
<protein>
    <submittedName>
        <fullName evidence="3">Aldo/keto reductase</fullName>
    </submittedName>
</protein>
<name>A0ABS8NDE2_9BACT</name>
<accession>A0ABS8NDE2</accession>
<dbReference type="CDD" id="cd19094">
    <property type="entry name" value="AKR_Tas-like"/>
    <property type="match status" value="1"/>
</dbReference>
<evidence type="ECO:0000256" key="1">
    <source>
        <dbReference type="ARBA" id="ARBA00023002"/>
    </source>
</evidence>
<proteinExistence type="predicted"/>
<dbReference type="InterPro" id="IPR023210">
    <property type="entry name" value="NADP_OxRdtase_dom"/>
</dbReference>
<evidence type="ECO:0000313" key="3">
    <source>
        <dbReference type="EMBL" id="MCC9641562.1"/>
    </source>
</evidence>
<dbReference type="PANTHER" id="PTHR43364:SF4">
    <property type="entry name" value="NAD(P)-LINKED OXIDOREDUCTASE SUPERFAMILY PROTEIN"/>
    <property type="match status" value="1"/>
</dbReference>
<feature type="domain" description="NADP-dependent oxidoreductase" evidence="2">
    <location>
        <begin position="84"/>
        <end position="397"/>
    </location>
</feature>
<reference evidence="3" key="1">
    <citation type="submission" date="2021-11" db="EMBL/GenBank/DDBJ databases">
        <title>Genome sequence.</title>
        <authorList>
            <person name="Sun Q."/>
        </authorList>
    </citation>
    <scope>NUCLEOTIDE SEQUENCE</scope>
    <source>
        <strain evidence="3">JC740</strain>
    </source>
</reference>
<comment type="caution">
    <text evidence="3">The sequence shown here is derived from an EMBL/GenBank/DDBJ whole genome shotgun (WGS) entry which is preliminary data.</text>
</comment>
<dbReference type="SUPFAM" id="SSF51430">
    <property type="entry name" value="NAD(P)-linked oxidoreductase"/>
    <property type="match status" value="1"/>
</dbReference>
<dbReference type="InterPro" id="IPR036812">
    <property type="entry name" value="NAD(P)_OxRdtase_dom_sf"/>
</dbReference>
<dbReference type="Pfam" id="PF00248">
    <property type="entry name" value="Aldo_ket_red"/>
    <property type="match status" value="1"/>
</dbReference>
<dbReference type="PANTHER" id="PTHR43364">
    <property type="entry name" value="NADH-SPECIFIC METHYLGLYOXAL REDUCTASE-RELATED"/>
    <property type="match status" value="1"/>
</dbReference>